<gene>
    <name evidence="1" type="ORF">RhiirA1_461131</name>
</gene>
<reference evidence="1 2" key="2">
    <citation type="submission" date="2017-10" db="EMBL/GenBank/DDBJ databases">
        <title>Genome analyses suggest a sexual origin of heterokaryosis in a supposedly ancient asexual fungus.</title>
        <authorList>
            <person name="Corradi N."/>
            <person name="Sedzielewska K."/>
            <person name="Noel J."/>
            <person name="Charron P."/>
            <person name="Farinelli L."/>
            <person name="Marton T."/>
            <person name="Kruger M."/>
            <person name="Pelin A."/>
            <person name="Brachmann A."/>
            <person name="Corradi N."/>
        </authorList>
    </citation>
    <scope>NUCLEOTIDE SEQUENCE [LARGE SCALE GENOMIC DNA]</scope>
    <source>
        <strain evidence="1 2">A1</strain>
    </source>
</reference>
<dbReference type="Proteomes" id="UP000232688">
    <property type="component" value="Unassembled WGS sequence"/>
</dbReference>
<evidence type="ECO:0000313" key="1">
    <source>
        <dbReference type="EMBL" id="PKC65380.1"/>
    </source>
</evidence>
<sequence length="472" mass="56327">MLKLNKDILYLIFEQLQNDKNTLYLCLTANKIWCEIIVLILWKNPWKYLNDGKEKSLFNIITSHISAESKSNLNSKGIHFMMTQYRRPFFDYINLCKHLNLNEINRIIEMIYFLQEDSTISNIKIVIFNLLINENARFTHLYIPREFDYQIHLIPGAKYCFSQLEFLHCNTSINTNVLIGLAGMCDTMRKLELCIEKFDNNREIVRLIETPKKLYNVYFLTNIEIDEPFCEIIENSLIKHSNNIQWFKITKQPTTNILSSLKNLRILELDDKFRQMKWDCLINLSLPYLQILKSRSVPNNVLASLIENTKGFLTDIVIDFTDFLDDDISNNRLIRAIYKNCPILEYLLLNINTLNILEMKSLLINCQYLNGLVIVCFVRDQTTWDKIFELLINYAPKNLFKFKFVSDFECKLESLKNFFDNWKHRKSMSLQIHEMHFTDDYFNLIEKYIKNGIVKNFRYDLSNIFFDEFDWN</sequence>
<dbReference type="VEuPathDB" id="FungiDB:FUN_006156"/>
<evidence type="ECO:0000313" key="2">
    <source>
        <dbReference type="Proteomes" id="UP000232688"/>
    </source>
</evidence>
<comment type="caution">
    <text evidence="1">The sequence shown here is derived from an EMBL/GenBank/DDBJ whole genome shotgun (WGS) entry which is preliminary data.</text>
</comment>
<dbReference type="AlphaFoldDB" id="A0A2N0RPZ1"/>
<accession>A0A2N0RPZ1</accession>
<reference evidence="1 2" key="1">
    <citation type="submission" date="2017-10" db="EMBL/GenBank/DDBJ databases">
        <title>Extensive intraspecific genome diversity in a model arbuscular mycorrhizal fungus.</title>
        <authorList>
            <person name="Chen E.C.H."/>
            <person name="Morin E."/>
            <person name="Baudet D."/>
            <person name="Noel J."/>
            <person name="Ndikumana S."/>
            <person name="Charron P."/>
            <person name="St-Onge C."/>
            <person name="Giorgi J."/>
            <person name="Grigoriev I.V."/>
            <person name="Roux C."/>
            <person name="Martin F.M."/>
            <person name="Corradi N."/>
        </authorList>
    </citation>
    <scope>NUCLEOTIDE SEQUENCE [LARGE SCALE GENOMIC DNA]</scope>
    <source>
        <strain evidence="1 2">A1</strain>
    </source>
</reference>
<name>A0A2N0RPZ1_9GLOM</name>
<organism evidence="1 2">
    <name type="scientific">Rhizophagus irregularis</name>
    <dbReference type="NCBI Taxonomy" id="588596"/>
    <lineage>
        <taxon>Eukaryota</taxon>
        <taxon>Fungi</taxon>
        <taxon>Fungi incertae sedis</taxon>
        <taxon>Mucoromycota</taxon>
        <taxon>Glomeromycotina</taxon>
        <taxon>Glomeromycetes</taxon>
        <taxon>Glomerales</taxon>
        <taxon>Glomeraceae</taxon>
        <taxon>Rhizophagus</taxon>
    </lineage>
</organism>
<proteinExistence type="predicted"/>
<protein>
    <recommendedName>
        <fullName evidence="3">F-box domain-containing protein</fullName>
    </recommendedName>
</protein>
<dbReference type="EMBL" id="LLXH01000548">
    <property type="protein sequence ID" value="PKC65380.1"/>
    <property type="molecule type" value="Genomic_DNA"/>
</dbReference>
<dbReference type="VEuPathDB" id="FungiDB:RhiirA1_461131"/>
<evidence type="ECO:0008006" key="3">
    <source>
        <dbReference type="Google" id="ProtNLM"/>
    </source>
</evidence>